<dbReference type="SUPFAM" id="SSF53187">
    <property type="entry name" value="Zn-dependent exopeptidases"/>
    <property type="match status" value="1"/>
</dbReference>
<accession>A0ABT5UYA1</accession>
<dbReference type="RefSeq" id="WP_274721893.1">
    <property type="nucleotide sequence ID" value="NZ_JARBFT010000003.1"/>
</dbReference>
<evidence type="ECO:0000313" key="9">
    <source>
        <dbReference type="Proteomes" id="UP001216189"/>
    </source>
</evidence>
<keyword evidence="9" id="KW-1185">Reference proteome</keyword>
<evidence type="ECO:0000256" key="2">
    <source>
        <dbReference type="ARBA" id="ARBA00006153"/>
    </source>
</evidence>
<dbReference type="PANTHER" id="PTHR32494:SF19">
    <property type="entry name" value="ALLANTOATE DEIMINASE-RELATED"/>
    <property type="match status" value="1"/>
</dbReference>
<evidence type="ECO:0000313" key="8">
    <source>
        <dbReference type="EMBL" id="MDE1514188.1"/>
    </source>
</evidence>
<dbReference type="Pfam" id="PF01546">
    <property type="entry name" value="Peptidase_M20"/>
    <property type="match status" value="1"/>
</dbReference>
<comment type="caution">
    <text evidence="8">The sequence shown here is derived from an EMBL/GenBank/DDBJ whole genome shotgun (WGS) entry which is preliminary data.</text>
</comment>
<evidence type="ECO:0000259" key="7">
    <source>
        <dbReference type="Pfam" id="PF07687"/>
    </source>
</evidence>
<dbReference type="EMBL" id="JARBFT010000003">
    <property type="protein sequence ID" value="MDE1514188.1"/>
    <property type="molecule type" value="Genomic_DNA"/>
</dbReference>
<dbReference type="InterPro" id="IPR011650">
    <property type="entry name" value="Peptidase_M20_dimer"/>
</dbReference>
<dbReference type="NCBIfam" id="TIGR01879">
    <property type="entry name" value="hydantase"/>
    <property type="match status" value="1"/>
</dbReference>
<evidence type="ECO:0000256" key="6">
    <source>
        <dbReference type="ARBA" id="ARBA00023211"/>
    </source>
</evidence>
<dbReference type="Gene3D" id="3.40.630.10">
    <property type="entry name" value="Zn peptidases"/>
    <property type="match status" value="1"/>
</dbReference>
<proteinExistence type="inferred from homology"/>
<dbReference type="InterPro" id="IPR010158">
    <property type="entry name" value="Amidase_Cbmase"/>
</dbReference>
<evidence type="ECO:0000256" key="3">
    <source>
        <dbReference type="ARBA" id="ARBA00011738"/>
    </source>
</evidence>
<reference evidence="8 9" key="1">
    <citation type="submission" date="2023-02" db="EMBL/GenBank/DDBJ databases">
        <title>Vibrio intestini sp. nov., a close relative of Vibrio cholerae isolated from the intestine of Healthy Culter dabryi.</title>
        <authorList>
            <person name="Wu N."/>
        </authorList>
    </citation>
    <scope>NUCLEOTIDE SEQUENCE [LARGE SCALE GENOMIC DNA]</scope>
    <source>
        <strain evidence="8 9">DSL-7</strain>
    </source>
</reference>
<dbReference type="PANTHER" id="PTHR32494">
    <property type="entry name" value="ALLANTOATE DEIMINASE-RELATED"/>
    <property type="match status" value="1"/>
</dbReference>
<evidence type="ECO:0000256" key="4">
    <source>
        <dbReference type="ARBA" id="ARBA00022723"/>
    </source>
</evidence>
<name>A0ABT5UYA1_9VIBR</name>
<keyword evidence="4" id="KW-0479">Metal-binding</keyword>
<dbReference type="CDD" id="cd03884">
    <property type="entry name" value="M20_bAS"/>
    <property type="match status" value="1"/>
</dbReference>
<comment type="cofactor">
    <cofactor evidence="1">
        <name>Mn(2+)</name>
        <dbReference type="ChEBI" id="CHEBI:29035"/>
    </cofactor>
</comment>
<sequence length="417" mass="45246">MIAAEKNTMAQQAIKLMEQADILAQFSADPGAITRAYLTPQHRAAHDQLAIWMGEAGLKTWQDSVGNQWGRKVSTNPTQPTLILGSHSDTVTNAGKYDGNLGILIAIEALAQLTDQAFPFHIDIVAFADEEGARFNTTLIGSSSVAGCFNRQWLTLKDVNGVTMAEAMRSFGLDPELAGYDARTPEQTRAYLEVHIEQGPVLEVEHQPVAVVTGIAAAKRYVCQVKGMAGHAGTVPIKLRHDALCGTAQMINHIEHFAQQNELVATVGQCEVLSGAVNVIPSATRFTIDIRSLSQSTLERCSVELLTRLAEIAYQRGLDFGYQTLYQADAVRCSRQLQQQWASVVETVTQSAPLFLPSGAGHDGLAMAKLTDIGMLFVRCEQGISHNPREQVMVEDVGIALQCLIEMVKLCSESAAL</sequence>
<keyword evidence="6" id="KW-0464">Manganese</keyword>
<evidence type="ECO:0000256" key="5">
    <source>
        <dbReference type="ARBA" id="ARBA00022801"/>
    </source>
</evidence>
<dbReference type="SUPFAM" id="SSF55031">
    <property type="entry name" value="Bacterial exopeptidase dimerisation domain"/>
    <property type="match status" value="1"/>
</dbReference>
<feature type="domain" description="Peptidase M20 dimerisation" evidence="7">
    <location>
        <begin position="219"/>
        <end position="313"/>
    </location>
</feature>
<comment type="subunit">
    <text evidence="3">Homodimer.</text>
</comment>
<evidence type="ECO:0000256" key="1">
    <source>
        <dbReference type="ARBA" id="ARBA00001936"/>
    </source>
</evidence>
<dbReference type="InterPro" id="IPR002933">
    <property type="entry name" value="Peptidase_M20"/>
</dbReference>
<dbReference type="NCBIfam" id="NF006775">
    <property type="entry name" value="PRK09290.2-5"/>
    <property type="match status" value="1"/>
</dbReference>
<gene>
    <name evidence="8" type="ORF">PUN32_04050</name>
</gene>
<dbReference type="PIRSF" id="PIRSF001235">
    <property type="entry name" value="Amidase_carbamoylase"/>
    <property type="match status" value="1"/>
</dbReference>
<dbReference type="Gene3D" id="3.30.70.360">
    <property type="match status" value="1"/>
</dbReference>
<organism evidence="8 9">
    <name type="scientific">Vibrio chanodichtyis</name>
    <dbReference type="NCBI Taxonomy" id="3027932"/>
    <lineage>
        <taxon>Bacteria</taxon>
        <taxon>Pseudomonadati</taxon>
        <taxon>Pseudomonadota</taxon>
        <taxon>Gammaproteobacteria</taxon>
        <taxon>Vibrionales</taxon>
        <taxon>Vibrionaceae</taxon>
        <taxon>Vibrio</taxon>
    </lineage>
</organism>
<dbReference type="Proteomes" id="UP001216189">
    <property type="component" value="Unassembled WGS sequence"/>
</dbReference>
<dbReference type="InterPro" id="IPR036264">
    <property type="entry name" value="Bact_exopeptidase_dim_dom"/>
</dbReference>
<keyword evidence="5" id="KW-0378">Hydrolase</keyword>
<protein>
    <submittedName>
        <fullName evidence="8">Allantoate amidohydrolase</fullName>
    </submittedName>
</protein>
<comment type="similarity">
    <text evidence="2">Belongs to the peptidase M20 family.</text>
</comment>
<dbReference type="Pfam" id="PF07687">
    <property type="entry name" value="M20_dimer"/>
    <property type="match status" value="1"/>
</dbReference>